<keyword evidence="4 7" id="KW-0812">Transmembrane</keyword>
<reference evidence="10" key="1">
    <citation type="journal article" date="2019" name="Int. J. Syst. Evol. Microbiol.">
        <title>The Global Catalogue of Microorganisms (GCM) 10K type strain sequencing project: providing services to taxonomists for standard genome sequencing and annotation.</title>
        <authorList>
            <consortium name="The Broad Institute Genomics Platform"/>
            <consortium name="The Broad Institute Genome Sequencing Center for Infectious Disease"/>
            <person name="Wu L."/>
            <person name="Ma J."/>
        </authorList>
    </citation>
    <scope>NUCLEOTIDE SEQUENCE [LARGE SCALE GENOMIC DNA]</scope>
    <source>
        <strain evidence="10">KCTC 33676</strain>
    </source>
</reference>
<proteinExistence type="inferred from homology"/>
<protein>
    <submittedName>
        <fullName evidence="9">YveK family protein</fullName>
    </submittedName>
</protein>
<evidence type="ECO:0000256" key="1">
    <source>
        <dbReference type="ARBA" id="ARBA00004651"/>
    </source>
</evidence>
<comment type="similarity">
    <text evidence="2">Belongs to the CpsC/CapA family.</text>
</comment>
<evidence type="ECO:0000256" key="7">
    <source>
        <dbReference type="SAM" id="Phobius"/>
    </source>
</evidence>
<dbReference type="Proteomes" id="UP001597497">
    <property type="component" value="Unassembled WGS sequence"/>
</dbReference>
<name>A0ABW5RCB1_9BACL</name>
<dbReference type="Pfam" id="PF02706">
    <property type="entry name" value="Wzz"/>
    <property type="match status" value="1"/>
</dbReference>
<keyword evidence="3" id="KW-1003">Cell membrane</keyword>
<comment type="subcellular location">
    <subcellularLocation>
        <location evidence="1">Cell membrane</location>
        <topology evidence="1">Multi-pass membrane protein</topology>
    </subcellularLocation>
</comment>
<comment type="caution">
    <text evidence="9">The sequence shown here is derived from an EMBL/GenBank/DDBJ whole genome shotgun (WGS) entry which is preliminary data.</text>
</comment>
<feature type="transmembrane region" description="Helical" evidence="7">
    <location>
        <begin position="14"/>
        <end position="36"/>
    </location>
</feature>
<dbReference type="InterPro" id="IPR003856">
    <property type="entry name" value="LPS_length_determ_N"/>
</dbReference>
<dbReference type="PANTHER" id="PTHR32309">
    <property type="entry name" value="TYROSINE-PROTEIN KINASE"/>
    <property type="match status" value="1"/>
</dbReference>
<accession>A0ABW5RCB1</accession>
<evidence type="ECO:0000313" key="9">
    <source>
        <dbReference type="EMBL" id="MFD2672706.1"/>
    </source>
</evidence>
<evidence type="ECO:0000256" key="3">
    <source>
        <dbReference type="ARBA" id="ARBA00022475"/>
    </source>
</evidence>
<gene>
    <name evidence="9" type="ORF">ACFSUC_14155</name>
</gene>
<keyword evidence="6 7" id="KW-0472">Membrane</keyword>
<sequence>MELKKYFDTMKKRWWLIVLFVLVSCTTTFVFSTYYVQPVYEASTKLLVNQTEDTGELPLDVNTLNMNILLINTYKEIVRSPAVMDEVVAQYPALNLTTEDLIERVRVDSESQTQVMTLSVQDPSYDVAAQIVNAVSVVFQSKIETIMNLKNVEILFDARPKSDPAPVNMSPMISLILSFILSLCAGIGMTFLLEYLDESVHSEEDLEAQFQIPTLGMIRKLKRKDFIYGNGEATVKNKGGEPTYVTAKS</sequence>
<dbReference type="InterPro" id="IPR050445">
    <property type="entry name" value="Bact_polysacc_biosynth/exp"/>
</dbReference>
<dbReference type="PROSITE" id="PS51257">
    <property type="entry name" value="PROKAR_LIPOPROTEIN"/>
    <property type="match status" value="1"/>
</dbReference>
<keyword evidence="10" id="KW-1185">Reference proteome</keyword>
<feature type="domain" description="Polysaccharide chain length determinant N-terminal" evidence="8">
    <location>
        <begin position="2"/>
        <end position="90"/>
    </location>
</feature>
<organism evidence="9 10">
    <name type="scientific">Marinicrinis sediminis</name>
    <dbReference type="NCBI Taxonomy" id="1652465"/>
    <lineage>
        <taxon>Bacteria</taxon>
        <taxon>Bacillati</taxon>
        <taxon>Bacillota</taxon>
        <taxon>Bacilli</taxon>
        <taxon>Bacillales</taxon>
        <taxon>Paenibacillaceae</taxon>
    </lineage>
</organism>
<dbReference type="RefSeq" id="WP_379930271.1">
    <property type="nucleotide sequence ID" value="NZ_JBHUMM010000043.1"/>
</dbReference>
<feature type="transmembrane region" description="Helical" evidence="7">
    <location>
        <begin position="172"/>
        <end position="193"/>
    </location>
</feature>
<evidence type="ECO:0000259" key="8">
    <source>
        <dbReference type="Pfam" id="PF02706"/>
    </source>
</evidence>
<evidence type="ECO:0000256" key="4">
    <source>
        <dbReference type="ARBA" id="ARBA00022692"/>
    </source>
</evidence>
<evidence type="ECO:0000256" key="5">
    <source>
        <dbReference type="ARBA" id="ARBA00022989"/>
    </source>
</evidence>
<evidence type="ECO:0000313" key="10">
    <source>
        <dbReference type="Proteomes" id="UP001597497"/>
    </source>
</evidence>
<evidence type="ECO:0000256" key="6">
    <source>
        <dbReference type="ARBA" id="ARBA00023136"/>
    </source>
</evidence>
<dbReference type="PANTHER" id="PTHR32309:SF13">
    <property type="entry name" value="FERRIC ENTEROBACTIN TRANSPORT PROTEIN FEPE"/>
    <property type="match status" value="1"/>
</dbReference>
<dbReference type="EMBL" id="JBHUMM010000043">
    <property type="protein sequence ID" value="MFD2672706.1"/>
    <property type="molecule type" value="Genomic_DNA"/>
</dbReference>
<evidence type="ECO:0000256" key="2">
    <source>
        <dbReference type="ARBA" id="ARBA00006683"/>
    </source>
</evidence>
<keyword evidence="5 7" id="KW-1133">Transmembrane helix</keyword>